<dbReference type="InterPro" id="IPR058548">
    <property type="entry name" value="MlaB-like_STAS"/>
</dbReference>
<dbReference type="eggNOG" id="COG1366">
    <property type="taxonomic scope" value="Bacteria"/>
</dbReference>
<dbReference type="PROSITE" id="PS50801">
    <property type="entry name" value="STAS"/>
    <property type="match status" value="1"/>
</dbReference>
<dbReference type="Proteomes" id="UP000019277">
    <property type="component" value="Unassembled WGS sequence"/>
</dbReference>
<comment type="similarity">
    <text evidence="1 2">Belongs to the anti-sigma-factor antagonist family.</text>
</comment>
<dbReference type="InterPro" id="IPR036513">
    <property type="entry name" value="STAS_dom_sf"/>
</dbReference>
<dbReference type="InterPro" id="IPR002645">
    <property type="entry name" value="STAS_dom"/>
</dbReference>
<dbReference type="NCBIfam" id="TIGR00377">
    <property type="entry name" value="ant_ant_sig"/>
    <property type="match status" value="1"/>
</dbReference>
<organism evidence="4 5">
    <name type="scientific">Actinokineospora spheciospongiae</name>
    <dbReference type="NCBI Taxonomy" id="909613"/>
    <lineage>
        <taxon>Bacteria</taxon>
        <taxon>Bacillati</taxon>
        <taxon>Actinomycetota</taxon>
        <taxon>Actinomycetes</taxon>
        <taxon>Pseudonocardiales</taxon>
        <taxon>Pseudonocardiaceae</taxon>
        <taxon>Actinokineospora</taxon>
    </lineage>
</organism>
<dbReference type="EMBL" id="AYXG01000051">
    <property type="protein sequence ID" value="EWC63204.1"/>
    <property type="molecule type" value="Genomic_DNA"/>
</dbReference>
<dbReference type="OrthoDB" id="3576811at2"/>
<dbReference type="CDD" id="cd07043">
    <property type="entry name" value="STAS_anti-anti-sigma_factors"/>
    <property type="match status" value="1"/>
</dbReference>
<evidence type="ECO:0000256" key="1">
    <source>
        <dbReference type="ARBA" id="ARBA00009013"/>
    </source>
</evidence>
<accession>W7JAY2</accession>
<dbReference type="Gene3D" id="3.30.750.24">
    <property type="entry name" value="STAS domain"/>
    <property type="match status" value="1"/>
</dbReference>
<name>W7JAY2_9PSEU</name>
<dbReference type="SUPFAM" id="SSF52091">
    <property type="entry name" value="SpoIIaa-like"/>
    <property type="match status" value="1"/>
</dbReference>
<gene>
    <name evidence="4" type="ORF">UO65_1418</name>
</gene>
<dbReference type="STRING" id="909613.UO65_1418"/>
<feature type="domain" description="STAS" evidence="3">
    <location>
        <begin position="6"/>
        <end position="117"/>
    </location>
</feature>
<dbReference type="GO" id="GO:0043856">
    <property type="term" value="F:anti-sigma factor antagonist activity"/>
    <property type="evidence" value="ECO:0007669"/>
    <property type="project" value="InterPro"/>
</dbReference>
<sequence length="124" mass="12344">MPGAGIDVSSEETSSHLIARFAGELDLATAPVARAALDDAVRAVGGRHLVVDLTGLTFLGSPGLGLLVNAWGRCAGGGAPFTVVAPPGGAPHRVLEVTGLIGSITVVEGVWEVVGSEAIDPPGQ</sequence>
<dbReference type="AlphaFoldDB" id="W7JAY2"/>
<dbReference type="RefSeq" id="WP_035279868.1">
    <property type="nucleotide sequence ID" value="NZ_AYXG01000051.1"/>
</dbReference>
<accession>A0A8E2X6A0</accession>
<reference evidence="4 5" key="1">
    <citation type="journal article" date="2014" name="Genome Announc.">
        <title>Draft Genome Sequence of the Antitrypanosomally Active Sponge-Associated Bacterium Actinokineospora sp. Strain EG49.</title>
        <authorList>
            <person name="Harjes J."/>
            <person name="Ryu T."/>
            <person name="Abdelmohsen U.R."/>
            <person name="Moitinho-Silva L."/>
            <person name="Horn H."/>
            <person name="Ravasi T."/>
            <person name="Hentschel U."/>
        </authorList>
    </citation>
    <scope>NUCLEOTIDE SEQUENCE [LARGE SCALE GENOMIC DNA]</scope>
    <source>
        <strain evidence="4 5">EG49</strain>
    </source>
</reference>
<dbReference type="PANTHER" id="PTHR33495">
    <property type="entry name" value="ANTI-SIGMA FACTOR ANTAGONIST TM_1081-RELATED-RELATED"/>
    <property type="match status" value="1"/>
</dbReference>
<protein>
    <recommendedName>
        <fullName evidence="2">Anti-sigma factor antagonist</fullName>
    </recommendedName>
</protein>
<proteinExistence type="inferred from homology"/>
<evidence type="ECO:0000313" key="5">
    <source>
        <dbReference type="Proteomes" id="UP000019277"/>
    </source>
</evidence>
<dbReference type="Pfam" id="PF13466">
    <property type="entry name" value="STAS_2"/>
    <property type="match status" value="1"/>
</dbReference>
<evidence type="ECO:0000256" key="2">
    <source>
        <dbReference type="RuleBase" id="RU003749"/>
    </source>
</evidence>
<evidence type="ECO:0000313" key="4">
    <source>
        <dbReference type="EMBL" id="EWC63204.1"/>
    </source>
</evidence>
<comment type="caution">
    <text evidence="4">The sequence shown here is derived from an EMBL/GenBank/DDBJ whole genome shotgun (WGS) entry which is preliminary data.</text>
</comment>
<dbReference type="InterPro" id="IPR003658">
    <property type="entry name" value="Anti-sigma_ant"/>
</dbReference>
<evidence type="ECO:0000259" key="3">
    <source>
        <dbReference type="PROSITE" id="PS50801"/>
    </source>
</evidence>
<dbReference type="PANTHER" id="PTHR33495:SF2">
    <property type="entry name" value="ANTI-SIGMA FACTOR ANTAGONIST TM_1081-RELATED"/>
    <property type="match status" value="1"/>
</dbReference>
<keyword evidence="5" id="KW-1185">Reference proteome</keyword>